<organism evidence="2 3">
    <name type="scientific">Mycobacterium tuberculosis</name>
    <dbReference type="NCBI Taxonomy" id="1773"/>
    <lineage>
        <taxon>Bacteria</taxon>
        <taxon>Bacillati</taxon>
        <taxon>Actinomycetota</taxon>
        <taxon>Actinomycetes</taxon>
        <taxon>Mycobacteriales</taxon>
        <taxon>Mycobacteriaceae</taxon>
        <taxon>Mycobacterium</taxon>
        <taxon>Mycobacterium tuberculosis complex</taxon>
    </lineage>
</organism>
<gene>
    <name evidence="2" type="ORF">ERS007720_02984</name>
</gene>
<feature type="region of interest" description="Disordered" evidence="1">
    <location>
        <begin position="129"/>
        <end position="159"/>
    </location>
</feature>
<evidence type="ECO:0000256" key="1">
    <source>
        <dbReference type="SAM" id="MobiDB-lite"/>
    </source>
</evidence>
<dbReference type="AlphaFoldDB" id="A0A655JAL0"/>
<accession>A0A655JAL0</accession>
<feature type="region of interest" description="Disordered" evidence="1">
    <location>
        <begin position="52"/>
        <end position="88"/>
    </location>
</feature>
<evidence type="ECO:0000313" key="2">
    <source>
        <dbReference type="EMBL" id="COW63570.1"/>
    </source>
</evidence>
<reference evidence="2 3" key="1">
    <citation type="submission" date="2015-03" db="EMBL/GenBank/DDBJ databases">
        <authorList>
            <consortium name="Pathogen Informatics"/>
        </authorList>
    </citation>
    <scope>NUCLEOTIDE SEQUENCE [LARGE SCALE GENOMIC DNA]</scope>
    <source>
        <strain evidence="2 3">M09401471</strain>
    </source>
</reference>
<name>A0A655JAL0_MYCTX</name>
<protein>
    <submittedName>
        <fullName evidence="2">Uncharacterized protein</fullName>
    </submittedName>
</protein>
<dbReference type="Proteomes" id="UP000044938">
    <property type="component" value="Unassembled WGS sequence"/>
</dbReference>
<dbReference type="EMBL" id="CSAJ01000435">
    <property type="protein sequence ID" value="COW63570.1"/>
    <property type="molecule type" value="Genomic_DNA"/>
</dbReference>
<sequence>MTTQAGSPAGGPNRSRAASKCAGLSTISLFAVRTPAAAMTSLANALEPSMRAASLPGPKHTMPAARTASATPSTNGTSGPITTMSAPTSRARATTASAEVMSTSCCSAIRAVPALPGATISPETCGSLPSASNSACSRAPEPITRTRTTRQTSSIYQIP</sequence>
<proteinExistence type="predicted"/>
<evidence type="ECO:0000313" key="3">
    <source>
        <dbReference type="Proteomes" id="UP000044938"/>
    </source>
</evidence>
<feature type="compositionally biased region" description="Low complexity" evidence="1">
    <location>
        <begin position="61"/>
        <end position="74"/>
    </location>
</feature>